<dbReference type="NCBIfam" id="NF002558">
    <property type="entry name" value="PRK02126.1"/>
    <property type="match status" value="1"/>
</dbReference>
<accession>A0ABV3REP5</accession>
<proteinExistence type="predicted"/>
<dbReference type="InterPro" id="IPR036866">
    <property type="entry name" value="RibonucZ/Hydroxyglut_hydro"/>
</dbReference>
<evidence type="ECO:0000313" key="2">
    <source>
        <dbReference type="Proteomes" id="UP001556118"/>
    </source>
</evidence>
<keyword evidence="2" id="KW-1185">Reference proteome</keyword>
<reference evidence="1 2" key="1">
    <citation type="submission" date="2024-06" db="EMBL/GenBank/DDBJ databases">
        <title>Novosphingobium rhizovicinus M1R2S20.</title>
        <authorList>
            <person name="Sun J.-Q."/>
        </authorList>
    </citation>
    <scope>NUCLEOTIDE SEQUENCE [LARGE SCALE GENOMIC DNA]</scope>
    <source>
        <strain evidence="1 2">M1R2S20</strain>
    </source>
</reference>
<dbReference type="PANTHER" id="PTHR46018:SF7">
    <property type="entry name" value="RIBONUCLEASE Z"/>
    <property type="match status" value="1"/>
</dbReference>
<sequence>MARTNKLVTSTLRPRLVNGRFGDPALFVEVAHERRALLLDLGDLARLSARDLLRVGAVGVSHMHMDHFIGFDALLRVNVGRDAQVDIVGPVGLAACVGAKLGGYTWDLVDRYTTELSFVVHEVEAPDTVKRTRFRFSQRFAAEAEGLVPVQSGAVLETPHWRLCTAILAHHGPCLGFAIEEPVRVNVWRNRVEAAGLEVGPWLKALKAAVRDGLPDHTPVALPNEGTRELGELRPLVSVERGQKVGYVTDVADTPGNRTAIAELCGDADTLFIEASFTRADADRAAARAHLTTTAAGEIGRSCGARRLEPFHFSPRYEDCEQMLLAEVASAFAG</sequence>
<dbReference type="RefSeq" id="WP_367774987.1">
    <property type="nucleotide sequence ID" value="NZ_JBFNXR010000052.1"/>
</dbReference>
<name>A0ABV3REP5_9SPHN</name>
<protein>
    <submittedName>
        <fullName evidence="1">Uncharacterized protein</fullName>
    </submittedName>
</protein>
<dbReference type="PANTHER" id="PTHR46018">
    <property type="entry name" value="ZINC PHOSPHODIESTERASE ELAC PROTEIN 1"/>
    <property type="match status" value="1"/>
</dbReference>
<dbReference type="EMBL" id="JBFNXR010000052">
    <property type="protein sequence ID" value="MEW9856530.1"/>
    <property type="molecule type" value="Genomic_DNA"/>
</dbReference>
<dbReference type="Proteomes" id="UP001556118">
    <property type="component" value="Unassembled WGS sequence"/>
</dbReference>
<dbReference type="Gene3D" id="3.60.15.10">
    <property type="entry name" value="Ribonuclease Z/Hydroxyacylglutathione hydrolase-like"/>
    <property type="match status" value="1"/>
</dbReference>
<dbReference type="SUPFAM" id="SSF56281">
    <property type="entry name" value="Metallo-hydrolase/oxidoreductase"/>
    <property type="match status" value="1"/>
</dbReference>
<evidence type="ECO:0000313" key="1">
    <source>
        <dbReference type="EMBL" id="MEW9856530.1"/>
    </source>
</evidence>
<comment type="caution">
    <text evidence="1">The sequence shown here is derived from an EMBL/GenBank/DDBJ whole genome shotgun (WGS) entry which is preliminary data.</text>
</comment>
<organism evidence="1 2">
    <name type="scientific">Novosphingobium rhizovicinum</name>
    <dbReference type="NCBI Taxonomy" id="3228928"/>
    <lineage>
        <taxon>Bacteria</taxon>
        <taxon>Pseudomonadati</taxon>
        <taxon>Pseudomonadota</taxon>
        <taxon>Alphaproteobacteria</taxon>
        <taxon>Sphingomonadales</taxon>
        <taxon>Sphingomonadaceae</taxon>
        <taxon>Novosphingobium</taxon>
    </lineage>
</organism>
<gene>
    <name evidence="1" type="ORF">ABUH87_15425</name>
</gene>